<evidence type="ECO:0000313" key="2">
    <source>
        <dbReference type="EMBL" id="KUN60349.1"/>
    </source>
</evidence>
<keyword evidence="1" id="KW-1133">Transmembrane helix</keyword>
<dbReference type="EMBL" id="LMWU01000045">
    <property type="protein sequence ID" value="KUN60349.1"/>
    <property type="molecule type" value="Genomic_DNA"/>
</dbReference>
<proteinExistence type="predicted"/>
<keyword evidence="1" id="KW-0472">Membrane</keyword>
<dbReference type="Pfam" id="PF13795">
    <property type="entry name" value="HupE_UreJ_2"/>
    <property type="match status" value="1"/>
</dbReference>
<keyword evidence="1" id="KW-0812">Transmembrane</keyword>
<dbReference type="InterPro" id="IPR032809">
    <property type="entry name" value="Put_HupE_UreJ"/>
</dbReference>
<name>A0A101RRF1_9ACTN</name>
<evidence type="ECO:0000313" key="3">
    <source>
        <dbReference type="Proteomes" id="UP000053669"/>
    </source>
</evidence>
<gene>
    <name evidence="2" type="ORF">AQJ46_37685</name>
</gene>
<dbReference type="AlphaFoldDB" id="A0A101RRF1"/>
<dbReference type="Proteomes" id="UP000053669">
    <property type="component" value="Unassembled WGS sequence"/>
</dbReference>
<sequence>MAGVAVGVVLDLSTGRLVTSLLGFNLGIELVQLLLVCLALPSLLVPARLRVQPALRLTGAVLSGTAAVGWPADRLGLSNPVARAADGAGSHTRLLPATLTVTALAATVRTGRRRLSGDPKPLGAASG</sequence>
<protein>
    <submittedName>
        <fullName evidence="2">Uncharacterized protein</fullName>
    </submittedName>
</protein>
<reference evidence="2 3" key="1">
    <citation type="submission" date="2015-10" db="EMBL/GenBank/DDBJ databases">
        <title>Draft genome sequence of Streptomyces canus DSM 40017, type strain for the species Streptomyces canus.</title>
        <authorList>
            <person name="Ruckert C."/>
            <person name="Winkler A."/>
            <person name="Kalinowski J."/>
            <person name="Kampfer P."/>
            <person name="Glaeser S."/>
        </authorList>
    </citation>
    <scope>NUCLEOTIDE SEQUENCE [LARGE SCALE GENOMIC DNA]</scope>
    <source>
        <strain evidence="2 3">DSM 40017</strain>
    </source>
</reference>
<accession>A0A101RRF1</accession>
<organism evidence="2 3">
    <name type="scientific">Streptomyces canus</name>
    <dbReference type="NCBI Taxonomy" id="58343"/>
    <lineage>
        <taxon>Bacteria</taxon>
        <taxon>Bacillati</taxon>
        <taxon>Actinomycetota</taxon>
        <taxon>Actinomycetes</taxon>
        <taxon>Kitasatosporales</taxon>
        <taxon>Streptomycetaceae</taxon>
        <taxon>Streptomyces</taxon>
        <taxon>Streptomyces aurantiacus group</taxon>
    </lineage>
</organism>
<evidence type="ECO:0000256" key="1">
    <source>
        <dbReference type="SAM" id="Phobius"/>
    </source>
</evidence>
<feature type="transmembrane region" description="Helical" evidence="1">
    <location>
        <begin position="26"/>
        <end position="47"/>
    </location>
</feature>
<comment type="caution">
    <text evidence="2">The sequence shown here is derived from an EMBL/GenBank/DDBJ whole genome shotgun (WGS) entry which is preliminary data.</text>
</comment>